<sequence length="170" mass="19388">MNVTKKQAYIIGGIALVGLGVGAYFIFKKDSGEYNEKAAENQANAPEVTVGKTGVKVKATPEYREELLKFAKSTELKETTRALLTNMNMSWIGRDKEQIKSLIYDRIATDDHMKILKAYFHCHKFSHGIYNKCWDLTSWLKHALGSEDWNAMTLRYPSLQIPTVCYCKKK</sequence>
<name>A0A250F031_CAPSP</name>
<reference evidence="3" key="1">
    <citation type="submission" date="2017-06" db="EMBL/GenBank/DDBJ databases">
        <title>Capnocytophaga spp. assemblies.</title>
        <authorList>
            <person name="Gulvik C.A."/>
        </authorList>
    </citation>
    <scope>NUCLEOTIDE SEQUENCE [LARGE SCALE GENOMIC DNA]</scope>
    <source>
        <strain evidence="3">H4486</strain>
    </source>
</reference>
<accession>A0A250F031</accession>
<dbReference type="Proteomes" id="UP000217334">
    <property type="component" value="Chromosome"/>
</dbReference>
<keyword evidence="1" id="KW-1133">Transmembrane helix</keyword>
<dbReference type="EMBL" id="CP022383">
    <property type="protein sequence ID" value="ATA78492.1"/>
    <property type="molecule type" value="Genomic_DNA"/>
</dbReference>
<gene>
    <name evidence="2" type="ORF">CGC59_01830</name>
</gene>
<dbReference type="AlphaFoldDB" id="A0A250F031"/>
<protein>
    <submittedName>
        <fullName evidence="2">Uncharacterized protein</fullName>
    </submittedName>
</protein>
<feature type="transmembrane region" description="Helical" evidence="1">
    <location>
        <begin position="6"/>
        <end position="27"/>
    </location>
</feature>
<evidence type="ECO:0000256" key="1">
    <source>
        <dbReference type="SAM" id="Phobius"/>
    </source>
</evidence>
<evidence type="ECO:0000313" key="2">
    <source>
        <dbReference type="EMBL" id="ATA78492.1"/>
    </source>
</evidence>
<keyword evidence="1" id="KW-0472">Membrane</keyword>
<evidence type="ECO:0000313" key="3">
    <source>
        <dbReference type="Proteomes" id="UP000217334"/>
    </source>
</evidence>
<proteinExistence type="predicted"/>
<organism evidence="2 3">
    <name type="scientific">Capnocytophaga sputigena</name>
    <dbReference type="NCBI Taxonomy" id="1019"/>
    <lineage>
        <taxon>Bacteria</taxon>
        <taxon>Pseudomonadati</taxon>
        <taxon>Bacteroidota</taxon>
        <taxon>Flavobacteriia</taxon>
        <taxon>Flavobacteriales</taxon>
        <taxon>Flavobacteriaceae</taxon>
        <taxon>Capnocytophaga</taxon>
    </lineage>
</organism>
<keyword evidence="1" id="KW-0812">Transmembrane</keyword>
<dbReference type="RefSeq" id="WP_095900662.1">
    <property type="nucleotide sequence ID" value="NZ_CAJPRX010000058.1"/>
</dbReference>